<feature type="compositionally biased region" description="Low complexity" evidence="1">
    <location>
        <begin position="134"/>
        <end position="143"/>
    </location>
</feature>
<organism evidence="2 3">
    <name type="scientific">Prorocentrum cordatum</name>
    <dbReference type="NCBI Taxonomy" id="2364126"/>
    <lineage>
        <taxon>Eukaryota</taxon>
        <taxon>Sar</taxon>
        <taxon>Alveolata</taxon>
        <taxon>Dinophyceae</taxon>
        <taxon>Prorocentrales</taxon>
        <taxon>Prorocentraceae</taxon>
        <taxon>Prorocentrum</taxon>
    </lineage>
</organism>
<gene>
    <name evidence="2" type="ORF">PCOR1329_LOCUS20867</name>
</gene>
<feature type="non-terminal residue" evidence="2">
    <location>
        <position position="1"/>
    </location>
</feature>
<protein>
    <submittedName>
        <fullName evidence="2">Uncharacterized protein</fullName>
    </submittedName>
</protein>
<sequence length="143" mass="14504">EVMTEPGARPGGARCSRPCVGGAPREVPTDAFSSALLTSLPQGHILEGVCGLGETAGRVSAATAGAPGSRGYVCALHAPRRAGRALQAILGRRVPACAGTPARARARNCGRQRPRFTRCAHEPRAPSPRPVTGPGPALGLPGT</sequence>
<proteinExistence type="predicted"/>
<comment type="caution">
    <text evidence="2">The sequence shown here is derived from an EMBL/GenBank/DDBJ whole genome shotgun (WGS) entry which is preliminary data.</text>
</comment>
<feature type="compositionally biased region" description="Basic residues" evidence="1">
    <location>
        <begin position="108"/>
        <end position="118"/>
    </location>
</feature>
<keyword evidence="3" id="KW-1185">Reference proteome</keyword>
<evidence type="ECO:0000256" key="1">
    <source>
        <dbReference type="SAM" id="MobiDB-lite"/>
    </source>
</evidence>
<evidence type="ECO:0000313" key="2">
    <source>
        <dbReference type="EMBL" id="CAK0818692.1"/>
    </source>
</evidence>
<accession>A0ABN9RJD5</accession>
<feature type="region of interest" description="Disordered" evidence="1">
    <location>
        <begin position="108"/>
        <end position="143"/>
    </location>
</feature>
<dbReference type="EMBL" id="CAUYUJ010006787">
    <property type="protein sequence ID" value="CAK0818692.1"/>
    <property type="molecule type" value="Genomic_DNA"/>
</dbReference>
<dbReference type="Proteomes" id="UP001189429">
    <property type="component" value="Unassembled WGS sequence"/>
</dbReference>
<name>A0ABN9RJD5_9DINO</name>
<evidence type="ECO:0000313" key="3">
    <source>
        <dbReference type="Proteomes" id="UP001189429"/>
    </source>
</evidence>
<reference evidence="2" key="1">
    <citation type="submission" date="2023-10" db="EMBL/GenBank/DDBJ databases">
        <authorList>
            <person name="Chen Y."/>
            <person name="Shah S."/>
            <person name="Dougan E. K."/>
            <person name="Thang M."/>
            <person name="Chan C."/>
        </authorList>
    </citation>
    <scope>NUCLEOTIDE SEQUENCE [LARGE SCALE GENOMIC DNA]</scope>
</reference>